<evidence type="ECO:0000313" key="5">
    <source>
        <dbReference type="Proteomes" id="UP000028839"/>
    </source>
</evidence>
<name>A0A0E2Z019_9GAMM</name>
<accession>A0A0E2Z019</accession>
<evidence type="ECO:0000313" key="4">
    <source>
        <dbReference type="EMBL" id="KFI18973.1"/>
    </source>
</evidence>
<gene>
    <name evidence="4" type="ORF">IB75_11790</name>
</gene>
<dbReference type="PANTHER" id="PTHR19308">
    <property type="entry name" value="PHOSPHATIDYLCHOLINE TRANSFER PROTEIN"/>
    <property type="match status" value="1"/>
</dbReference>
<dbReference type="PANTHER" id="PTHR19308:SF14">
    <property type="entry name" value="START DOMAIN-CONTAINING PROTEIN"/>
    <property type="match status" value="1"/>
</dbReference>
<reference evidence="4 5" key="1">
    <citation type="submission" date="2014-07" db="EMBL/GenBank/DDBJ databases">
        <title>Comparative analysis of Nitrosococcus oceani genome inventories of strains from Pacific and Atlantic gyres.</title>
        <authorList>
            <person name="Lim C.K."/>
            <person name="Wang L."/>
            <person name="Sayavedra-Soto L.A."/>
            <person name="Klotz M.G."/>
        </authorList>
    </citation>
    <scope>NUCLEOTIDE SEQUENCE [LARGE SCALE GENOMIC DNA]</scope>
    <source>
        <strain evidence="4 5">C-27</strain>
    </source>
</reference>
<dbReference type="Pfam" id="PF03364">
    <property type="entry name" value="Polyketide_cyc"/>
    <property type="match status" value="1"/>
</dbReference>
<keyword evidence="2" id="KW-1277">Toxin-antitoxin system</keyword>
<evidence type="ECO:0000256" key="1">
    <source>
        <dbReference type="ARBA" id="ARBA00008918"/>
    </source>
</evidence>
<evidence type="ECO:0000259" key="3">
    <source>
        <dbReference type="PROSITE" id="PS50848"/>
    </source>
</evidence>
<dbReference type="SUPFAM" id="SSF55961">
    <property type="entry name" value="Bet v1-like"/>
    <property type="match status" value="1"/>
</dbReference>
<sequence>MNAQAATPISRNPFAEGNLSPEGWIATETVNGIRLYRHEIDGSAIPALRAETLFQATPQQIYEIISDYDHFTAFVPQVEKSRILKQAGNTLWVYQRLSFPPPFAARQYVLQSSDQLSRPEKLYFRVNWTLDQEQSRELLGTKDSIPTAFAGFWELRPGQKDHTTAATYAVYLDPGGKLPAWLVNRGTRRLLPALITAIRKKLQRF</sequence>
<dbReference type="GO" id="GO:0008289">
    <property type="term" value="F:lipid binding"/>
    <property type="evidence" value="ECO:0007669"/>
    <property type="project" value="InterPro"/>
</dbReference>
<dbReference type="EMBL" id="JPGN01000070">
    <property type="protein sequence ID" value="KFI18973.1"/>
    <property type="molecule type" value="Genomic_DNA"/>
</dbReference>
<dbReference type="OrthoDB" id="5734556at2"/>
<protein>
    <submittedName>
        <fullName evidence="4">Cyclase</fullName>
    </submittedName>
</protein>
<evidence type="ECO:0000256" key="2">
    <source>
        <dbReference type="ARBA" id="ARBA00022649"/>
    </source>
</evidence>
<dbReference type="InterPro" id="IPR002913">
    <property type="entry name" value="START_lipid-bd_dom"/>
</dbReference>
<feature type="domain" description="START" evidence="3">
    <location>
        <begin position="22"/>
        <end position="205"/>
    </location>
</feature>
<dbReference type="Proteomes" id="UP000028839">
    <property type="component" value="Unassembled WGS sequence"/>
</dbReference>
<dbReference type="HOGENOM" id="CLU_1336345_0_0_6"/>
<dbReference type="InterPro" id="IPR023393">
    <property type="entry name" value="START-like_dom_sf"/>
</dbReference>
<organism evidence="4 5">
    <name type="scientific">Nitrosococcus oceani C-27</name>
    <dbReference type="NCBI Taxonomy" id="314279"/>
    <lineage>
        <taxon>Bacteria</taxon>
        <taxon>Pseudomonadati</taxon>
        <taxon>Pseudomonadota</taxon>
        <taxon>Gammaproteobacteria</taxon>
        <taxon>Chromatiales</taxon>
        <taxon>Chromatiaceae</taxon>
        <taxon>Nitrosococcus</taxon>
    </lineage>
</organism>
<dbReference type="InterPro" id="IPR005031">
    <property type="entry name" value="COQ10_START"/>
</dbReference>
<comment type="caution">
    <text evidence="4">The sequence shown here is derived from an EMBL/GenBank/DDBJ whole genome shotgun (WGS) entry which is preliminary data.</text>
</comment>
<dbReference type="PROSITE" id="PS50848">
    <property type="entry name" value="START"/>
    <property type="match status" value="1"/>
</dbReference>
<comment type="similarity">
    <text evidence="1">Belongs to the ribosome association toxin RatA family.</text>
</comment>
<dbReference type="GO" id="GO:0005737">
    <property type="term" value="C:cytoplasm"/>
    <property type="evidence" value="ECO:0007669"/>
    <property type="project" value="UniProtKB-ARBA"/>
</dbReference>
<dbReference type="InterPro" id="IPR051213">
    <property type="entry name" value="START_lipid_transfer"/>
</dbReference>
<dbReference type="AlphaFoldDB" id="A0A0E2Z019"/>
<dbReference type="Gene3D" id="3.30.530.20">
    <property type="match status" value="1"/>
</dbReference>
<proteinExistence type="inferred from homology"/>